<protein>
    <submittedName>
        <fullName evidence="1">Unnamed protein product</fullName>
    </submittedName>
</protein>
<name>A0ACB5TVN3_AMBMO</name>
<gene>
    <name evidence="1" type="ORF">Amon02_000990900</name>
</gene>
<keyword evidence="2" id="KW-1185">Reference proteome</keyword>
<accession>A0ACB5TVN3</accession>
<proteinExistence type="predicted"/>
<organism evidence="1 2">
    <name type="scientific">Ambrosiozyma monospora</name>
    <name type="common">Yeast</name>
    <name type="synonym">Endomycopsis monosporus</name>
    <dbReference type="NCBI Taxonomy" id="43982"/>
    <lineage>
        <taxon>Eukaryota</taxon>
        <taxon>Fungi</taxon>
        <taxon>Dikarya</taxon>
        <taxon>Ascomycota</taxon>
        <taxon>Saccharomycotina</taxon>
        <taxon>Pichiomycetes</taxon>
        <taxon>Pichiales</taxon>
        <taxon>Pichiaceae</taxon>
        <taxon>Ambrosiozyma</taxon>
    </lineage>
</organism>
<reference evidence="1" key="1">
    <citation type="submission" date="2023-04" db="EMBL/GenBank/DDBJ databases">
        <title>Ambrosiozyma monospora NBRC 10751.</title>
        <authorList>
            <person name="Ichikawa N."/>
            <person name="Sato H."/>
            <person name="Tonouchi N."/>
        </authorList>
    </citation>
    <scope>NUCLEOTIDE SEQUENCE</scope>
    <source>
        <strain evidence="1">NBRC 10751</strain>
    </source>
</reference>
<comment type="caution">
    <text evidence="1">The sequence shown here is derived from an EMBL/GenBank/DDBJ whole genome shotgun (WGS) entry which is preliminary data.</text>
</comment>
<dbReference type="Proteomes" id="UP001165064">
    <property type="component" value="Unassembled WGS sequence"/>
</dbReference>
<dbReference type="EMBL" id="BSXS01009655">
    <property type="protein sequence ID" value="GME96151.1"/>
    <property type="molecule type" value="Genomic_DNA"/>
</dbReference>
<sequence>MSKAVEQAAQNESGKKSLAIEAFARALRQLPTILCDNAGFDSSELVSKLRSSIYNGLTGSGLDLNTGDIQDMRELGIVESYKLKRAVVSSASEAAEVLLRVDNIIRAKPRTADRGH</sequence>
<evidence type="ECO:0000313" key="2">
    <source>
        <dbReference type="Proteomes" id="UP001165064"/>
    </source>
</evidence>
<evidence type="ECO:0000313" key="1">
    <source>
        <dbReference type="EMBL" id="GME96151.1"/>
    </source>
</evidence>